<feature type="domain" description="CheR-type methyltransferase" evidence="3">
    <location>
        <begin position="1"/>
        <end position="165"/>
    </location>
</feature>
<dbReference type="GO" id="GO:0008757">
    <property type="term" value="F:S-adenosylmethionine-dependent methyltransferase activity"/>
    <property type="evidence" value="ECO:0007669"/>
    <property type="project" value="InterPro"/>
</dbReference>
<accession>A0A7I8C164</accession>
<evidence type="ECO:0000256" key="1">
    <source>
        <dbReference type="SAM" id="Coils"/>
    </source>
</evidence>
<sequence>MAILLTEEIEKQNASRKFKILASDVNRAALARARSGVYAPGVALPLGERRLARFFHMHGDGYQVRQELREAVLFTPQNLIADPPFSRVDLISCRNLLIYLEPEAQQRVFELFHFSLNPKRYLFLGRSESTDPDSIQFQEVSKAWRIYQRSPVATPGISGYRFSARPIRREEFQPASRVGARNKGYAELVNATLLAEHHAASVLVNPAHQVLYVSGAADEYLGQPAGEPTGNVLDMARENLRLKLRIALRRAGENGSATPVSEIVTNGDAAPIKITVTQPFDTAHSGQALLVIFARVPMIDRPVVPAPTGVDSDLWHLESELRTTQAALGSTIEDLEESNSELRVSNEEILSMNEELRSANEELETSKEELQAVNEQLNQVNWQLRAEGRAAGGAHRGRHESSGKYGNRHVTT</sequence>
<evidence type="ECO:0000313" key="4">
    <source>
        <dbReference type="EMBL" id="BCF94816.1"/>
    </source>
</evidence>
<dbReference type="Pfam" id="PF01739">
    <property type="entry name" value="CheR"/>
    <property type="match status" value="1"/>
</dbReference>
<evidence type="ECO:0000313" key="5">
    <source>
        <dbReference type="Proteomes" id="UP000510888"/>
    </source>
</evidence>
<evidence type="ECO:0000259" key="3">
    <source>
        <dbReference type="PROSITE" id="PS50123"/>
    </source>
</evidence>
<dbReference type="AlphaFoldDB" id="A0A7I8C164"/>
<dbReference type="PANTHER" id="PTHR24422">
    <property type="entry name" value="CHEMOTAXIS PROTEIN METHYLTRANSFERASE"/>
    <property type="match status" value="1"/>
</dbReference>
<organism evidence="4 5">
    <name type="scientific">Paraburkholderia largidicola</name>
    <dbReference type="NCBI Taxonomy" id="3014751"/>
    <lineage>
        <taxon>Bacteria</taxon>
        <taxon>Pseudomonadati</taxon>
        <taxon>Pseudomonadota</taxon>
        <taxon>Betaproteobacteria</taxon>
        <taxon>Burkholderiales</taxon>
        <taxon>Burkholderiaceae</taxon>
        <taxon>Paraburkholderia</taxon>
    </lineage>
</organism>
<dbReference type="InterPro" id="IPR022642">
    <property type="entry name" value="CheR_C"/>
</dbReference>
<gene>
    <name evidence="4" type="ORF">PPGU16_78830</name>
</gene>
<evidence type="ECO:0000256" key="2">
    <source>
        <dbReference type="SAM" id="MobiDB-lite"/>
    </source>
</evidence>
<dbReference type="PRINTS" id="PR00996">
    <property type="entry name" value="CHERMTFRASE"/>
</dbReference>
<dbReference type="RefSeq" id="WP_243460805.1">
    <property type="nucleotide sequence ID" value="NZ_AP023177.1"/>
</dbReference>
<geneLocation type="plasmid" evidence="4 5">
    <name>PPGU16_p2</name>
</geneLocation>
<dbReference type="PROSITE" id="PS50123">
    <property type="entry name" value="CHER"/>
    <property type="match status" value="1"/>
</dbReference>
<keyword evidence="1" id="KW-0175">Coiled coil</keyword>
<dbReference type="SUPFAM" id="SSF53335">
    <property type="entry name" value="S-adenosyl-L-methionine-dependent methyltransferases"/>
    <property type="match status" value="1"/>
</dbReference>
<dbReference type="KEGG" id="plad:PPGU16_78830"/>
<dbReference type="InterPro" id="IPR000780">
    <property type="entry name" value="CheR_MeTrfase"/>
</dbReference>
<proteinExistence type="predicted"/>
<dbReference type="PANTHER" id="PTHR24422:SF27">
    <property type="entry name" value="PROTEIN-GLUTAMATE O-METHYLTRANSFERASE"/>
    <property type="match status" value="1"/>
</dbReference>
<protein>
    <recommendedName>
        <fullName evidence="3">CheR-type methyltransferase domain-containing protein</fullName>
    </recommendedName>
</protein>
<keyword evidence="4" id="KW-0614">Plasmid</keyword>
<keyword evidence="5" id="KW-1185">Reference proteome</keyword>
<dbReference type="Proteomes" id="UP000510888">
    <property type="component" value="Plasmid PPGU16_p2"/>
</dbReference>
<dbReference type="Gene3D" id="3.40.50.150">
    <property type="entry name" value="Vaccinia Virus protein VP39"/>
    <property type="match status" value="1"/>
</dbReference>
<feature type="region of interest" description="Disordered" evidence="2">
    <location>
        <begin position="388"/>
        <end position="412"/>
    </location>
</feature>
<dbReference type="InterPro" id="IPR050903">
    <property type="entry name" value="Bact_Chemotaxis_MeTrfase"/>
</dbReference>
<dbReference type="InterPro" id="IPR029063">
    <property type="entry name" value="SAM-dependent_MTases_sf"/>
</dbReference>
<dbReference type="EMBL" id="AP023177">
    <property type="protein sequence ID" value="BCF94816.1"/>
    <property type="molecule type" value="Genomic_DNA"/>
</dbReference>
<feature type="coiled-coil region" evidence="1">
    <location>
        <begin position="332"/>
        <end position="387"/>
    </location>
</feature>
<dbReference type="SMART" id="SM00138">
    <property type="entry name" value="MeTrc"/>
    <property type="match status" value="1"/>
</dbReference>
<reference evidence="4 5" key="1">
    <citation type="journal article" date="2020" name="Genes (Basel)">
        <title>Genomic Comparison of Insect Gut Symbionts from Divergent Burkholderia Subclades.</title>
        <authorList>
            <person name="Takeshita K."/>
            <person name="Kikuchi Y."/>
        </authorList>
    </citation>
    <scope>NUCLEOTIDE SEQUENCE [LARGE SCALE GENOMIC DNA]</scope>
    <source>
        <strain evidence="4 5">PGU16</strain>
        <plasmid evidence="4 5">PPGU16_p2</plasmid>
    </source>
</reference>
<name>A0A7I8C164_9BURK</name>